<dbReference type="GO" id="GO:0005975">
    <property type="term" value="P:carbohydrate metabolic process"/>
    <property type="evidence" value="ECO:0007669"/>
    <property type="project" value="InterPro"/>
</dbReference>
<evidence type="ECO:0000256" key="4">
    <source>
        <dbReference type="ARBA" id="ARBA00022512"/>
    </source>
</evidence>
<dbReference type="GO" id="GO:0009830">
    <property type="term" value="P:cell wall modification involved in abscission"/>
    <property type="evidence" value="ECO:0007669"/>
    <property type="project" value="UniProtKB-ARBA"/>
</dbReference>
<keyword evidence="8 12" id="KW-0326">Glycosidase</keyword>
<feature type="chain" id="PRO_5032714127" description="endo-polygalacturonase" evidence="14">
    <location>
        <begin position="32"/>
        <end position="443"/>
    </location>
</feature>
<evidence type="ECO:0000256" key="6">
    <source>
        <dbReference type="ARBA" id="ARBA00022729"/>
    </source>
</evidence>
<evidence type="ECO:0000256" key="7">
    <source>
        <dbReference type="ARBA" id="ARBA00022801"/>
    </source>
</evidence>
<feature type="signal peptide" evidence="14">
    <location>
        <begin position="1"/>
        <end position="31"/>
    </location>
</feature>
<keyword evidence="6 14" id="KW-0732">Signal</keyword>
<evidence type="ECO:0000256" key="3">
    <source>
        <dbReference type="ARBA" id="ARBA00012736"/>
    </source>
</evidence>
<feature type="region of interest" description="Disordered" evidence="13">
    <location>
        <begin position="32"/>
        <end position="66"/>
    </location>
</feature>
<evidence type="ECO:0000256" key="5">
    <source>
        <dbReference type="ARBA" id="ARBA00022525"/>
    </source>
</evidence>
<comment type="catalytic activity">
    <reaction evidence="10">
        <text>(1,4-alpha-D-galacturonosyl)n+m + H2O = (1,4-alpha-D-galacturonosyl)n + (1,4-alpha-D-galacturonosyl)m.</text>
        <dbReference type="EC" id="3.2.1.15"/>
    </reaction>
</comment>
<evidence type="ECO:0000256" key="1">
    <source>
        <dbReference type="ARBA" id="ARBA00004191"/>
    </source>
</evidence>
<dbReference type="InterPro" id="IPR012334">
    <property type="entry name" value="Pectin_lyas_fold"/>
</dbReference>
<name>A0A811MJL4_9POAL</name>
<comment type="subcellular location">
    <subcellularLocation>
        <location evidence="1">Secreted</location>
        <location evidence="1">Cell wall</location>
    </subcellularLocation>
</comment>
<sequence length="443" mass="47782">MVSSRKLMKLVFMVPLLAMLFMSSTLEAARASNGTSADGTNHLHSPRVNGSAAAPRGRSLASPSSQSVFSVDRYGARGDGSHDDTQALARAWKAACASPRPAVVLIPGGRLYLLKLVTLHGPCKSSVTLTVKGTLVASPNRADWSDKDRRHWIVFRSVNKLTVNGGGAIDGNGEKWWPHSCKINKALPCKEAPTALSFHYCTNLRVEDLKIVNSQQIHMSVEDCTNVLLARLSITAPGTSPNTDGIHITRSKDVHVTNCKIKTGDDCMSIENGTRNLHVSKVVCGPGHGISIGSLGDNNSRAEVSGIIIDSVQLYGTTNGARIKTYQGGSGYAKDITFQNMVMYDVKNPIIIDQNYCDKATPCGEQRSAVQVSNVVFKNIRGTTITKEAIKMNCSKNVPCQGITLQNINLKMQGGKGDTQSTCENAKWRKFGTVHPQPCTDKS</sequence>
<evidence type="ECO:0000313" key="16">
    <source>
        <dbReference type="Proteomes" id="UP000604825"/>
    </source>
</evidence>
<keyword evidence="7 12" id="KW-0378">Hydrolase</keyword>
<evidence type="ECO:0000256" key="11">
    <source>
        <dbReference type="PROSITE-ProRule" id="PRU10052"/>
    </source>
</evidence>
<keyword evidence="9" id="KW-0961">Cell wall biogenesis/degradation</keyword>
<dbReference type="SUPFAM" id="SSF51126">
    <property type="entry name" value="Pectin lyase-like"/>
    <property type="match status" value="1"/>
</dbReference>
<evidence type="ECO:0000256" key="12">
    <source>
        <dbReference type="RuleBase" id="RU361169"/>
    </source>
</evidence>
<dbReference type="GO" id="GO:0010047">
    <property type="term" value="P:fruit dehiscence"/>
    <property type="evidence" value="ECO:0007669"/>
    <property type="project" value="UniProtKB-ARBA"/>
</dbReference>
<dbReference type="EMBL" id="CAJGYO010000001">
    <property type="protein sequence ID" value="CAD6207207.1"/>
    <property type="molecule type" value="Genomic_DNA"/>
</dbReference>
<evidence type="ECO:0000313" key="15">
    <source>
        <dbReference type="EMBL" id="CAD6207207.1"/>
    </source>
</evidence>
<dbReference type="Gene3D" id="2.160.20.10">
    <property type="entry name" value="Single-stranded right-handed beta-helix, Pectin lyase-like"/>
    <property type="match status" value="1"/>
</dbReference>
<dbReference type="InterPro" id="IPR011050">
    <property type="entry name" value="Pectin_lyase_fold/virulence"/>
</dbReference>
<organism evidence="15 16">
    <name type="scientific">Miscanthus lutarioriparius</name>
    <dbReference type="NCBI Taxonomy" id="422564"/>
    <lineage>
        <taxon>Eukaryota</taxon>
        <taxon>Viridiplantae</taxon>
        <taxon>Streptophyta</taxon>
        <taxon>Embryophyta</taxon>
        <taxon>Tracheophyta</taxon>
        <taxon>Spermatophyta</taxon>
        <taxon>Magnoliopsida</taxon>
        <taxon>Liliopsida</taxon>
        <taxon>Poales</taxon>
        <taxon>Poaceae</taxon>
        <taxon>PACMAD clade</taxon>
        <taxon>Panicoideae</taxon>
        <taxon>Andropogonodae</taxon>
        <taxon>Andropogoneae</taxon>
        <taxon>Saccharinae</taxon>
        <taxon>Miscanthus</taxon>
    </lineage>
</organism>
<dbReference type="GO" id="GO:0009901">
    <property type="term" value="P:anther dehiscence"/>
    <property type="evidence" value="ECO:0007669"/>
    <property type="project" value="UniProtKB-ARBA"/>
</dbReference>
<gene>
    <name evidence="15" type="ORF">NCGR_LOCUS4788</name>
</gene>
<dbReference type="OrthoDB" id="635044at2759"/>
<accession>A0A811MJL4</accession>
<dbReference type="InterPro" id="IPR000743">
    <property type="entry name" value="Glyco_hydro_28"/>
</dbReference>
<evidence type="ECO:0000256" key="8">
    <source>
        <dbReference type="ARBA" id="ARBA00023295"/>
    </source>
</evidence>
<dbReference type="InterPro" id="IPR006626">
    <property type="entry name" value="PbH1"/>
</dbReference>
<dbReference type="PROSITE" id="PS00502">
    <property type="entry name" value="POLYGALACTURONASE"/>
    <property type="match status" value="1"/>
</dbReference>
<keyword evidence="5" id="KW-0964">Secreted</keyword>
<evidence type="ECO:0000256" key="10">
    <source>
        <dbReference type="ARBA" id="ARBA00034074"/>
    </source>
</evidence>
<keyword evidence="16" id="KW-1185">Reference proteome</keyword>
<comment type="similarity">
    <text evidence="2 12">Belongs to the glycosyl hydrolase 28 family.</text>
</comment>
<dbReference type="FunFam" id="2.160.20.10:FF:000028">
    <property type="entry name" value="Polygalacturonase QRT2"/>
    <property type="match status" value="1"/>
</dbReference>
<evidence type="ECO:0000256" key="9">
    <source>
        <dbReference type="ARBA" id="ARBA00023316"/>
    </source>
</evidence>
<dbReference type="Pfam" id="PF00295">
    <property type="entry name" value="Glyco_hydro_28"/>
    <property type="match status" value="1"/>
</dbReference>
<keyword evidence="4" id="KW-0134">Cell wall</keyword>
<feature type="active site" evidence="11">
    <location>
        <position position="288"/>
    </location>
</feature>
<feature type="compositionally biased region" description="Polar residues" evidence="13">
    <location>
        <begin position="32"/>
        <end position="43"/>
    </location>
</feature>
<evidence type="ECO:0000256" key="14">
    <source>
        <dbReference type="SAM" id="SignalP"/>
    </source>
</evidence>
<protein>
    <recommendedName>
        <fullName evidence="3">endo-polygalacturonase</fullName>
        <ecNumber evidence="3">3.2.1.15</ecNumber>
    </recommendedName>
</protein>
<dbReference type="SMART" id="SM00710">
    <property type="entry name" value="PbH1"/>
    <property type="match status" value="7"/>
</dbReference>
<comment type="caution">
    <text evidence="15">The sequence shown here is derived from an EMBL/GenBank/DDBJ whole genome shotgun (WGS) entry which is preliminary data.</text>
</comment>
<dbReference type="AlphaFoldDB" id="A0A811MJL4"/>
<dbReference type="GO" id="GO:0004650">
    <property type="term" value="F:polygalacturonase activity"/>
    <property type="evidence" value="ECO:0007669"/>
    <property type="project" value="UniProtKB-EC"/>
</dbReference>
<proteinExistence type="inferred from homology"/>
<evidence type="ECO:0000256" key="2">
    <source>
        <dbReference type="ARBA" id="ARBA00008834"/>
    </source>
</evidence>
<reference evidence="15" key="1">
    <citation type="submission" date="2020-10" db="EMBL/GenBank/DDBJ databases">
        <authorList>
            <person name="Han B."/>
            <person name="Lu T."/>
            <person name="Zhao Q."/>
            <person name="Huang X."/>
            <person name="Zhao Y."/>
        </authorList>
    </citation>
    <scope>NUCLEOTIDE SEQUENCE</scope>
</reference>
<dbReference type="EC" id="3.2.1.15" evidence="3"/>
<evidence type="ECO:0000256" key="13">
    <source>
        <dbReference type="SAM" id="MobiDB-lite"/>
    </source>
</evidence>
<dbReference type="Proteomes" id="UP000604825">
    <property type="component" value="Unassembled WGS sequence"/>
</dbReference>
<dbReference type="PANTHER" id="PTHR31375">
    <property type="match status" value="1"/>
</dbReference>